<dbReference type="Gene3D" id="3.40.50.300">
    <property type="entry name" value="P-loop containing nucleotide triphosphate hydrolases"/>
    <property type="match status" value="1"/>
</dbReference>
<evidence type="ECO:0000256" key="2">
    <source>
        <dbReference type="ARBA" id="ARBA00022801"/>
    </source>
</evidence>
<feature type="region of interest" description="Disordered" evidence="4">
    <location>
        <begin position="1178"/>
        <end position="1209"/>
    </location>
</feature>
<dbReference type="GO" id="GO:0005524">
    <property type="term" value="F:ATP binding"/>
    <property type="evidence" value="ECO:0007669"/>
    <property type="project" value="UniProtKB-KW"/>
</dbReference>
<feature type="compositionally biased region" description="Polar residues" evidence="4">
    <location>
        <begin position="981"/>
        <end position="990"/>
    </location>
</feature>
<dbReference type="Pfam" id="PF00176">
    <property type="entry name" value="SNF2-rel_dom"/>
    <property type="match status" value="1"/>
</dbReference>
<dbReference type="PANTHER" id="PTHR45626">
    <property type="entry name" value="TRANSCRIPTION TERMINATION FACTOR 2-RELATED"/>
    <property type="match status" value="1"/>
</dbReference>
<evidence type="ECO:0000256" key="3">
    <source>
        <dbReference type="ARBA" id="ARBA00022840"/>
    </source>
</evidence>
<feature type="compositionally biased region" description="Polar residues" evidence="4">
    <location>
        <begin position="851"/>
        <end position="865"/>
    </location>
</feature>
<comment type="caution">
    <text evidence="6">The sequence shown here is derived from an EMBL/GenBank/DDBJ whole genome shotgun (WGS) entry which is preliminary data.</text>
</comment>
<evidence type="ECO:0000259" key="5">
    <source>
        <dbReference type="PROSITE" id="PS51194"/>
    </source>
</evidence>
<keyword evidence="3" id="KW-0067">ATP-binding</keyword>
<dbReference type="SMART" id="SM00487">
    <property type="entry name" value="DEXDc"/>
    <property type="match status" value="1"/>
</dbReference>
<feature type="region of interest" description="Disordered" evidence="4">
    <location>
        <begin position="561"/>
        <end position="622"/>
    </location>
</feature>
<accession>A0AAD5WU18</accession>
<dbReference type="InterPro" id="IPR038718">
    <property type="entry name" value="SNF2-like_sf"/>
</dbReference>
<feature type="region of interest" description="Disordered" evidence="4">
    <location>
        <begin position="1293"/>
        <end position="1357"/>
    </location>
</feature>
<dbReference type="Pfam" id="PF00271">
    <property type="entry name" value="Helicase_C"/>
    <property type="match status" value="1"/>
</dbReference>
<feature type="region of interest" description="Disordered" evidence="4">
    <location>
        <begin position="849"/>
        <end position="878"/>
    </location>
</feature>
<dbReference type="GO" id="GO:0008094">
    <property type="term" value="F:ATP-dependent activity, acting on DNA"/>
    <property type="evidence" value="ECO:0007669"/>
    <property type="project" value="TreeGrafter"/>
</dbReference>
<feature type="compositionally biased region" description="Low complexity" evidence="4">
    <location>
        <begin position="1020"/>
        <end position="1031"/>
    </location>
</feature>
<keyword evidence="2" id="KW-0378">Hydrolase</keyword>
<evidence type="ECO:0000313" key="7">
    <source>
        <dbReference type="Proteomes" id="UP001201980"/>
    </source>
</evidence>
<dbReference type="PROSITE" id="PS51194">
    <property type="entry name" value="HELICASE_CTER"/>
    <property type="match status" value="1"/>
</dbReference>
<dbReference type="Proteomes" id="UP001201980">
    <property type="component" value="Unassembled WGS sequence"/>
</dbReference>
<feature type="domain" description="Helicase C-terminal" evidence="5">
    <location>
        <begin position="1059"/>
        <end position="1218"/>
    </location>
</feature>
<keyword evidence="1" id="KW-0547">Nucleotide-binding</keyword>
<dbReference type="InterPro" id="IPR000330">
    <property type="entry name" value="SNF2_N"/>
</dbReference>
<proteinExistence type="predicted"/>
<feature type="region of interest" description="Disordered" evidence="4">
    <location>
        <begin position="934"/>
        <end position="1044"/>
    </location>
</feature>
<feature type="compositionally biased region" description="Basic residues" evidence="4">
    <location>
        <begin position="996"/>
        <end position="1006"/>
    </location>
</feature>
<feature type="compositionally biased region" description="Low complexity" evidence="4">
    <location>
        <begin position="1178"/>
        <end position="1188"/>
    </location>
</feature>
<dbReference type="InterPro" id="IPR050628">
    <property type="entry name" value="SNF2_RAD54_helicase_TF"/>
</dbReference>
<dbReference type="InterPro" id="IPR027417">
    <property type="entry name" value="P-loop_NTPase"/>
</dbReference>
<reference evidence="6" key="1">
    <citation type="submission" date="2022-07" db="EMBL/GenBank/DDBJ databases">
        <title>Draft genome sequence of Zalerion maritima ATCC 34329, a (micro)plastics degrading marine fungus.</title>
        <authorList>
            <person name="Paco A."/>
            <person name="Goncalves M.F.M."/>
            <person name="Rocha-Santos T.A.P."/>
            <person name="Alves A."/>
        </authorList>
    </citation>
    <scope>NUCLEOTIDE SEQUENCE</scope>
    <source>
        <strain evidence="6">ATCC 34329</strain>
    </source>
</reference>
<keyword evidence="7" id="KW-1185">Reference proteome</keyword>
<protein>
    <recommendedName>
        <fullName evidence="5">Helicase C-terminal domain-containing protein</fullName>
    </recommendedName>
</protein>
<dbReference type="SUPFAM" id="SSF52540">
    <property type="entry name" value="P-loop containing nucleoside triphosphate hydrolases"/>
    <property type="match status" value="2"/>
</dbReference>
<gene>
    <name evidence="6" type="ORF">MKZ38_000392</name>
</gene>
<dbReference type="InterPro" id="IPR001650">
    <property type="entry name" value="Helicase_C-like"/>
</dbReference>
<sequence length="1372" mass="150140">MALFPQLASFPLPRCQLDADQSPTITMSSVSLTDYIPLGCLRLDGLGTLPNLDLTAFPFGQWLGFSHGSQDPGPGPNETAYLDDDTQRALRRIPGLKPYYSLFGARWVYLQACFDSTGNSCLLRTYALPDDVHRILIPRNENRLRNLRRKMFLTLDYCSQAWNGDFESTPRGIPELATDTAATGGKEIEEETSLLRLFNEIPAPSPQLDSIPNLEHRDTMEDLVSCQVYGIKSTLYPYQGRSAALMVQREVSPGQVIDPRLRAARSQSDGRTYYHDAVTGVVLKEPRYYDGISGGILAEEMGTGKTLICLAVIAATKGRPVKTPEIYHDLTPKKRRKIGSLVDMAAASTTKNSVSWSHYFEFRKVEMGEDHDACVEAIGRNPGSYQLVLESAKRGSGWGDGGGTRNVTRRGVSYRNNNINHESSYRRRIYLSSASVVVAPSNLLQQWKDEIRKHTSGLKVLVLEKTADKVPSSRSLTAYDLILFSQTRFEHLENQGWRCETTRKLLTPLSHVHFKRIIVDEGHRIGNSRISSRSKLLTVADSLICSARWIVTGTPSDGLYGVEDSDGDISMTGTSEAEERGPNPQRKKQRETTTATGGTGRGKGSKASSKPRHQASANQEAADLTKLGNIASMYLRARPWASEPSSSLDVDGGPASWKTYVLLPHHSPRSLGTEATLKRALRSLIIRHPLKSIRKLLPSIEEKVVVLEGSYQDKLALNLFSSMIIANAVQSQRKDQDYFFNPKQKGAVTELVKNLKQASFFGGSFFGRKDVENALGLAEEFLRKEGEKVEAERVPGPDVKLLQEAMDFMRLVLENEVREASSIFHELPLAVERFPGPHGAEWALDGKVHTSRPSVTSDAPSSPAVSSGEDGQDAEAQAERERDIVILCAPLIARLKTCTRKYHNQMNGRDPTALATYLNGEIVEDAKRAKYECAQMRSSHQSLEGRKKNGNNNNNNKGRSGGDDSAAKGDASSSSSASAKIKNTSIVNTGEDSHSAFRRTQKKKTPGKLEQDALMQGTWSSSRSQPSSASGPRRRPQADVTTVPPALRKTKIVATASAKLSYLVDAIAQHQGAEKILVFYEDDNAAFYLASALEVMGVGHLIYARGASLTASRRARYVAAFNRTPALRVLLMDTSLAAFGLDMRAASRIYFVSPVLNPQVEAQAIGRARRISQGLDLLGSSRSSSSSPGEEEDQARDRGGEEISPPPRTVHVETLVLKDSLEEVVVERKGTMTREEHRRCKTILDVGPVREWVLGSRIIPLGTSGAGAPAEEPPVEAQLAPLAAPQSVFRREHGAEAGGRGGHAQAEAAARRRGPGREKSNAGRPAEAAGKKRARFGGLDDEQEDEEVDARKKQKKAVDVVRFAGGGVATVG</sequence>
<dbReference type="InterPro" id="IPR014001">
    <property type="entry name" value="Helicase_ATP-bd"/>
</dbReference>
<dbReference type="InterPro" id="IPR049730">
    <property type="entry name" value="SNF2/RAD54-like_C"/>
</dbReference>
<dbReference type="EMBL" id="JAKWBI020000109">
    <property type="protein sequence ID" value="KAJ2902562.1"/>
    <property type="molecule type" value="Genomic_DNA"/>
</dbReference>
<evidence type="ECO:0000313" key="6">
    <source>
        <dbReference type="EMBL" id="KAJ2902562.1"/>
    </source>
</evidence>
<evidence type="ECO:0000256" key="1">
    <source>
        <dbReference type="ARBA" id="ARBA00022741"/>
    </source>
</evidence>
<dbReference type="PANTHER" id="PTHR45626:SF51">
    <property type="entry name" value="SNF2-RELATED DOMAIN-CONTAINING PROTEIN"/>
    <property type="match status" value="1"/>
</dbReference>
<evidence type="ECO:0000256" key="4">
    <source>
        <dbReference type="SAM" id="MobiDB-lite"/>
    </source>
</evidence>
<organism evidence="6 7">
    <name type="scientific">Zalerion maritima</name>
    <dbReference type="NCBI Taxonomy" id="339359"/>
    <lineage>
        <taxon>Eukaryota</taxon>
        <taxon>Fungi</taxon>
        <taxon>Dikarya</taxon>
        <taxon>Ascomycota</taxon>
        <taxon>Pezizomycotina</taxon>
        <taxon>Sordariomycetes</taxon>
        <taxon>Lulworthiomycetidae</taxon>
        <taxon>Lulworthiales</taxon>
        <taxon>Lulworthiaceae</taxon>
        <taxon>Zalerion</taxon>
    </lineage>
</organism>
<dbReference type="Gene3D" id="3.40.50.10810">
    <property type="entry name" value="Tandem AAA-ATPase domain"/>
    <property type="match status" value="1"/>
</dbReference>
<dbReference type="GO" id="GO:0006281">
    <property type="term" value="P:DNA repair"/>
    <property type="evidence" value="ECO:0007669"/>
    <property type="project" value="TreeGrafter"/>
</dbReference>
<dbReference type="GO" id="GO:0005634">
    <property type="term" value="C:nucleus"/>
    <property type="evidence" value="ECO:0007669"/>
    <property type="project" value="TreeGrafter"/>
</dbReference>
<dbReference type="CDD" id="cd18793">
    <property type="entry name" value="SF2_C_SNF"/>
    <property type="match status" value="1"/>
</dbReference>
<feature type="compositionally biased region" description="Low complexity" evidence="4">
    <location>
        <begin position="968"/>
        <end position="980"/>
    </location>
</feature>
<feature type="compositionally biased region" description="Acidic residues" evidence="4">
    <location>
        <begin position="1339"/>
        <end position="1348"/>
    </location>
</feature>
<dbReference type="GO" id="GO:0016787">
    <property type="term" value="F:hydrolase activity"/>
    <property type="evidence" value="ECO:0007669"/>
    <property type="project" value="UniProtKB-KW"/>
</dbReference>
<name>A0AAD5WU18_9PEZI</name>